<proteinExistence type="inferred from homology"/>
<dbReference type="GeneID" id="105362520"/>
<evidence type="ECO:0000256" key="6">
    <source>
        <dbReference type="ARBA" id="ARBA00023010"/>
    </source>
</evidence>
<protein>
    <submittedName>
        <fullName evidence="12">Nuclear pore glycoprotein p62</fullName>
    </submittedName>
</protein>
<comment type="subcellular location">
    <subcellularLocation>
        <location evidence="1">Nucleus</location>
        <location evidence="1">Nuclear pore complex</location>
    </subcellularLocation>
</comment>
<dbReference type="Pfam" id="PF05064">
    <property type="entry name" value="Nsp1_C"/>
    <property type="match status" value="1"/>
</dbReference>
<keyword evidence="11" id="KW-1185">Reference proteome</keyword>
<evidence type="ECO:0000256" key="4">
    <source>
        <dbReference type="ARBA" id="ARBA00022816"/>
    </source>
</evidence>
<dbReference type="PANTHER" id="PTHR12084">
    <property type="entry name" value="NUCLEAR PORE GLYCOPROTEIN P62-RELATED"/>
    <property type="match status" value="1"/>
</dbReference>
<keyword evidence="9" id="KW-0175">Coiled coil</keyword>
<keyword evidence="3" id="KW-0813">Transport</keyword>
<sequence>MNFPAKTQSNTTPGATINFGVPAPSFNLASNAPATTSAAGTSLSLGGGFGIGASTATTTSITTMGTGFNLGATATTASGFSLSNTAAATTPTFNLSSSTTTTSSGFNLGGSSSSTPSTGYSLGYVASTTVPTGLTLTKTTSLPASTTIAAASQPQTSLGSVTTVTTSSASRPPGAINFCQLEESINKWTLELEEQEKVFVNQATQINAWDRLLIGNGEKIVILNQEVERVKLEQQQLEHELDYVVGQQKELQDCLVPLEKELALLSVTDPEREYTYRLAENIDTQLKQMSEDLKEIIEHLNEANRSQDSSDPIVQIVKILNAHMNSLQWLVQQTNLLNQKIQQINQMHQSFRQENERSFNLAYN</sequence>
<keyword evidence="6" id="KW-0811">Translocation</keyword>
<organism evidence="11 12">
    <name type="scientific">Ceratosolen solmsi marchali</name>
    <dbReference type="NCBI Taxonomy" id="326594"/>
    <lineage>
        <taxon>Eukaryota</taxon>
        <taxon>Metazoa</taxon>
        <taxon>Ecdysozoa</taxon>
        <taxon>Arthropoda</taxon>
        <taxon>Hexapoda</taxon>
        <taxon>Insecta</taxon>
        <taxon>Pterygota</taxon>
        <taxon>Neoptera</taxon>
        <taxon>Endopterygota</taxon>
        <taxon>Hymenoptera</taxon>
        <taxon>Apocrita</taxon>
        <taxon>Proctotrupomorpha</taxon>
        <taxon>Chalcidoidea</taxon>
        <taxon>Agaonidae</taxon>
        <taxon>Agaoninae</taxon>
        <taxon>Ceratosolen</taxon>
    </lineage>
</organism>
<dbReference type="FunFam" id="1.20.5.170:FF:000040">
    <property type="entry name" value="Nuclear pore glycoprotein p62"/>
    <property type="match status" value="1"/>
</dbReference>
<dbReference type="GO" id="GO:0051028">
    <property type="term" value="P:mRNA transport"/>
    <property type="evidence" value="ECO:0007669"/>
    <property type="project" value="UniProtKB-KW"/>
</dbReference>
<dbReference type="RefSeq" id="XP_011498286.1">
    <property type="nucleotide sequence ID" value="XM_011499984.1"/>
</dbReference>
<dbReference type="GO" id="GO:0044613">
    <property type="term" value="C:nuclear pore central transport channel"/>
    <property type="evidence" value="ECO:0007669"/>
    <property type="project" value="TreeGrafter"/>
</dbReference>
<dbReference type="PANTHER" id="PTHR12084:SF0">
    <property type="entry name" value="NUCLEAR PORE GLYCOPROTEIN P62"/>
    <property type="match status" value="1"/>
</dbReference>
<dbReference type="GO" id="GO:0006405">
    <property type="term" value="P:RNA export from nucleus"/>
    <property type="evidence" value="ECO:0007669"/>
    <property type="project" value="TreeGrafter"/>
</dbReference>
<feature type="coiled-coil region" evidence="9">
    <location>
        <begin position="279"/>
        <end position="306"/>
    </location>
</feature>
<evidence type="ECO:0000256" key="7">
    <source>
        <dbReference type="ARBA" id="ARBA00023132"/>
    </source>
</evidence>
<keyword evidence="7" id="KW-0906">Nuclear pore complex</keyword>
<name>A0AAJ7DVV5_9HYME</name>
<evidence type="ECO:0000259" key="10">
    <source>
        <dbReference type="Pfam" id="PF05064"/>
    </source>
</evidence>
<dbReference type="GO" id="GO:0005543">
    <property type="term" value="F:phospholipid binding"/>
    <property type="evidence" value="ECO:0007669"/>
    <property type="project" value="TreeGrafter"/>
</dbReference>
<accession>A0AAJ7DVV5</accession>
<keyword evidence="5" id="KW-0653">Protein transport</keyword>
<reference evidence="12" key="1">
    <citation type="submission" date="2025-08" db="UniProtKB">
        <authorList>
            <consortium name="RefSeq"/>
        </authorList>
    </citation>
    <scope>IDENTIFICATION</scope>
</reference>
<keyword evidence="4" id="KW-0509">mRNA transport</keyword>
<dbReference type="KEGG" id="csol:105362520"/>
<dbReference type="AlphaFoldDB" id="A0AAJ7DVV5"/>
<feature type="domain" description="Nucleoporin NSP1-like C-terminal" evidence="10">
    <location>
        <begin position="170"/>
        <end position="266"/>
    </location>
</feature>
<evidence type="ECO:0000313" key="11">
    <source>
        <dbReference type="Proteomes" id="UP000695007"/>
    </source>
</evidence>
<gene>
    <name evidence="12" type="primary">LOC105362520</name>
</gene>
<dbReference type="CTD" id="23636"/>
<evidence type="ECO:0000256" key="8">
    <source>
        <dbReference type="ARBA" id="ARBA00023242"/>
    </source>
</evidence>
<evidence type="ECO:0000256" key="3">
    <source>
        <dbReference type="ARBA" id="ARBA00022448"/>
    </source>
</evidence>
<dbReference type="InterPro" id="IPR026010">
    <property type="entry name" value="NSP1/NUP62"/>
</dbReference>
<evidence type="ECO:0000256" key="2">
    <source>
        <dbReference type="ARBA" id="ARBA00005911"/>
    </source>
</evidence>
<comment type="similarity">
    <text evidence="2">Belongs to the nucleoporin NSP1/NUP62 family.</text>
</comment>
<evidence type="ECO:0000313" key="12">
    <source>
        <dbReference type="RefSeq" id="XP_011498286.1"/>
    </source>
</evidence>
<dbReference type="InterPro" id="IPR007758">
    <property type="entry name" value="Nucleoporin_NSP1_C"/>
</dbReference>
<evidence type="ECO:0000256" key="5">
    <source>
        <dbReference type="ARBA" id="ARBA00022927"/>
    </source>
</evidence>
<dbReference type="GO" id="GO:0017056">
    <property type="term" value="F:structural constituent of nuclear pore"/>
    <property type="evidence" value="ECO:0007669"/>
    <property type="project" value="InterPro"/>
</dbReference>
<dbReference type="Gene3D" id="1.20.5.170">
    <property type="match status" value="1"/>
</dbReference>
<evidence type="ECO:0000256" key="9">
    <source>
        <dbReference type="SAM" id="Coils"/>
    </source>
</evidence>
<evidence type="ECO:0000256" key="1">
    <source>
        <dbReference type="ARBA" id="ARBA00004567"/>
    </source>
</evidence>
<dbReference type="Proteomes" id="UP000695007">
    <property type="component" value="Unplaced"/>
</dbReference>
<dbReference type="GO" id="GO:0006606">
    <property type="term" value="P:protein import into nucleus"/>
    <property type="evidence" value="ECO:0007669"/>
    <property type="project" value="TreeGrafter"/>
</dbReference>
<keyword evidence="8" id="KW-0539">Nucleus</keyword>